<feature type="compositionally biased region" description="Gly residues" evidence="1">
    <location>
        <begin position="737"/>
        <end position="751"/>
    </location>
</feature>
<gene>
    <name evidence="3" type="ORF">F5890DRAFT_1634600</name>
</gene>
<accession>A0AA38UU90</accession>
<dbReference type="InterPro" id="IPR029052">
    <property type="entry name" value="Metallo-depent_PP-like"/>
</dbReference>
<feature type="domain" description="DUF2433" evidence="2">
    <location>
        <begin position="248"/>
        <end position="375"/>
    </location>
</feature>
<protein>
    <recommendedName>
        <fullName evidence="2">DUF2433 domain-containing protein</fullName>
    </recommendedName>
</protein>
<comment type="caution">
    <text evidence="3">The sequence shown here is derived from an EMBL/GenBank/DDBJ whole genome shotgun (WGS) entry which is preliminary data.</text>
</comment>
<evidence type="ECO:0000259" key="2">
    <source>
        <dbReference type="Pfam" id="PF10360"/>
    </source>
</evidence>
<dbReference type="InterPro" id="IPR012677">
    <property type="entry name" value="Nucleotide-bd_a/b_plait_sf"/>
</dbReference>
<feature type="compositionally biased region" description="Polar residues" evidence="1">
    <location>
        <begin position="430"/>
        <end position="442"/>
    </location>
</feature>
<dbReference type="SUPFAM" id="SSF56300">
    <property type="entry name" value="Metallo-dependent phosphatases"/>
    <property type="match status" value="1"/>
</dbReference>
<reference evidence="3" key="1">
    <citation type="submission" date="2022-08" db="EMBL/GenBank/DDBJ databases">
        <authorList>
            <consortium name="DOE Joint Genome Institute"/>
            <person name="Min B."/>
            <person name="Riley R."/>
            <person name="Sierra-Patev S."/>
            <person name="Naranjo-Ortiz M."/>
            <person name="Looney B."/>
            <person name="Konkel Z."/>
            <person name="Slot J.C."/>
            <person name="Sakamoto Y."/>
            <person name="Steenwyk J.L."/>
            <person name="Rokas A."/>
            <person name="Carro J."/>
            <person name="Camarero S."/>
            <person name="Ferreira P."/>
            <person name="Molpeceres G."/>
            <person name="Ruiz-Duenas F.J."/>
            <person name="Serrano A."/>
            <person name="Henrissat B."/>
            <person name="Drula E."/>
            <person name="Hughes K.W."/>
            <person name="Mata J.L."/>
            <person name="Ishikawa N.K."/>
            <person name="Vargas-Isla R."/>
            <person name="Ushijima S."/>
            <person name="Smith C.A."/>
            <person name="Ahrendt S."/>
            <person name="Andreopoulos W."/>
            <person name="He G."/>
            <person name="Labutti K."/>
            <person name="Lipzen A."/>
            <person name="Ng V."/>
            <person name="Sandor L."/>
            <person name="Barry K."/>
            <person name="Martinez A.T."/>
            <person name="Xiao Y."/>
            <person name="Gibbons J.G."/>
            <person name="Terashima K."/>
            <person name="Hibbett D.S."/>
            <person name="Grigoriev I.V."/>
        </authorList>
    </citation>
    <scope>NUCLEOTIDE SEQUENCE</scope>
    <source>
        <strain evidence="3">TFB7829</strain>
    </source>
</reference>
<dbReference type="PANTHER" id="PTHR31987">
    <property type="entry name" value="GLUTAMINASE A-RELATED"/>
    <property type="match status" value="1"/>
</dbReference>
<feature type="compositionally biased region" description="Basic and acidic residues" evidence="1">
    <location>
        <begin position="482"/>
        <end position="522"/>
    </location>
</feature>
<evidence type="ECO:0000313" key="3">
    <source>
        <dbReference type="EMBL" id="KAJ3987052.1"/>
    </source>
</evidence>
<dbReference type="Proteomes" id="UP001163850">
    <property type="component" value="Unassembled WGS sequence"/>
</dbReference>
<dbReference type="Gene3D" id="3.30.70.330">
    <property type="match status" value="1"/>
</dbReference>
<name>A0AA38UU90_9AGAR</name>
<dbReference type="AlphaFoldDB" id="A0AA38UU90"/>
<feature type="compositionally biased region" description="Polar residues" evidence="1">
    <location>
        <begin position="381"/>
        <end position="395"/>
    </location>
</feature>
<dbReference type="GO" id="GO:0003676">
    <property type="term" value="F:nucleic acid binding"/>
    <property type="evidence" value="ECO:0007669"/>
    <property type="project" value="InterPro"/>
</dbReference>
<proteinExistence type="predicted"/>
<dbReference type="InterPro" id="IPR018829">
    <property type="entry name" value="DUF2433"/>
</dbReference>
<sequence>MVNTTTKTFDTAHGRILCIADIRGRLSALNDLAREVNAVAVIHTGDFGFFEANSLERINDRTLRHLTMYSPLIASSQRTHLLQQNTPLRSSVDISILSEFPLLLSGNLRLNVPVYTVWGACEDVDILEKFRAKTYEVPNLNILDEATTHLLDLGGVKLRLLGLGGAVVSHKMFDNGDGHATIAGGQGTMWTTTLQIGELVDTAQRAHDPSETRLLVTHASPGREGIIAQLALVCKADLTISAGLHFRYSTSWNEFSVLADYEGFRRKLLLGKEAFDKVWESVKTQVDVVVDENQRVLLDKALNVIERIPPPLASGGAPTGMTSAKEALAAQDEPMWKNCWNWNLCDAAYGSLVLDVREGRVSAELKSQGFNYAYRRSATVPATPTSANHNNNLSPVNKLPSKPQTPAPKVASPAPPSAAHSKPATPAPLTASSSNINEKNATTVNIPVTDQAIDRAVPPHLAGKASTTSSKPASGTGTPSSEPRDLHQKDSPEVEKEGNKDGNGVKDKEKLKAEKYEREKQKRKEKKERKVAAAAAVFYPTVLAEGSVPASASTTIDDLKSPIDQLKSPASATGTLSGGARTPKSAKPPRNPWTIFMRMNVSASEADLREFYTQGLPDGGGVIKVHFPSSTGAGRAQKLAYVEFGDEATMRRGLERTGQTLNGSVPDIKLATDRETRDKEQRERAASQSQLSRSTPSQSAPDSITSPPNPERSGSFRGRGRGGGGFASRGLAAAGLTRGGGRGGAAGAGGA</sequence>
<feature type="compositionally biased region" description="Polar residues" evidence="1">
    <location>
        <begin position="465"/>
        <end position="481"/>
    </location>
</feature>
<feature type="compositionally biased region" description="Polar residues" evidence="1">
    <location>
        <begin position="686"/>
        <end position="706"/>
    </location>
</feature>
<evidence type="ECO:0000256" key="1">
    <source>
        <dbReference type="SAM" id="MobiDB-lite"/>
    </source>
</evidence>
<dbReference type="SUPFAM" id="SSF54928">
    <property type="entry name" value="RNA-binding domain, RBD"/>
    <property type="match status" value="1"/>
</dbReference>
<dbReference type="InterPro" id="IPR035979">
    <property type="entry name" value="RBD_domain_sf"/>
</dbReference>
<dbReference type="Pfam" id="PF10360">
    <property type="entry name" value="DUF2433"/>
    <property type="match status" value="1"/>
</dbReference>
<feature type="region of interest" description="Disordered" evidence="1">
    <location>
        <begin position="564"/>
        <end position="592"/>
    </location>
</feature>
<organism evidence="3 4">
    <name type="scientific">Lentinula detonsa</name>
    <dbReference type="NCBI Taxonomy" id="2804962"/>
    <lineage>
        <taxon>Eukaryota</taxon>
        <taxon>Fungi</taxon>
        <taxon>Dikarya</taxon>
        <taxon>Basidiomycota</taxon>
        <taxon>Agaricomycotina</taxon>
        <taxon>Agaricomycetes</taxon>
        <taxon>Agaricomycetidae</taxon>
        <taxon>Agaricales</taxon>
        <taxon>Marasmiineae</taxon>
        <taxon>Omphalotaceae</taxon>
        <taxon>Lentinula</taxon>
    </lineage>
</organism>
<feature type="compositionally biased region" description="Basic and acidic residues" evidence="1">
    <location>
        <begin position="670"/>
        <end position="685"/>
    </location>
</feature>
<feature type="region of interest" description="Disordered" evidence="1">
    <location>
        <begin position="653"/>
        <end position="751"/>
    </location>
</feature>
<dbReference type="EMBL" id="MU801929">
    <property type="protein sequence ID" value="KAJ3987052.1"/>
    <property type="molecule type" value="Genomic_DNA"/>
</dbReference>
<feature type="region of interest" description="Disordered" evidence="1">
    <location>
        <begin position="461"/>
        <end position="530"/>
    </location>
</feature>
<feature type="compositionally biased region" description="Low complexity" evidence="1">
    <location>
        <begin position="407"/>
        <end position="428"/>
    </location>
</feature>
<feature type="region of interest" description="Disordered" evidence="1">
    <location>
        <begin position="381"/>
        <end position="442"/>
    </location>
</feature>
<dbReference type="InterPro" id="IPR052743">
    <property type="entry name" value="Glutaminase_GtaA"/>
</dbReference>
<evidence type="ECO:0000313" key="4">
    <source>
        <dbReference type="Proteomes" id="UP001163850"/>
    </source>
</evidence>
<dbReference type="PANTHER" id="PTHR31987:SF11">
    <property type="entry name" value="DUF2433 DOMAIN-CONTAINING PROTEIN"/>
    <property type="match status" value="1"/>
</dbReference>